<keyword evidence="2" id="KW-1185">Reference proteome</keyword>
<organism evidence="1 2">
    <name type="scientific">Pleurodeles waltl</name>
    <name type="common">Iberian ribbed newt</name>
    <dbReference type="NCBI Taxonomy" id="8319"/>
    <lineage>
        <taxon>Eukaryota</taxon>
        <taxon>Metazoa</taxon>
        <taxon>Chordata</taxon>
        <taxon>Craniata</taxon>
        <taxon>Vertebrata</taxon>
        <taxon>Euteleostomi</taxon>
        <taxon>Amphibia</taxon>
        <taxon>Batrachia</taxon>
        <taxon>Caudata</taxon>
        <taxon>Salamandroidea</taxon>
        <taxon>Salamandridae</taxon>
        <taxon>Pleurodelinae</taxon>
        <taxon>Pleurodeles</taxon>
    </lineage>
</organism>
<comment type="caution">
    <text evidence="1">The sequence shown here is derived from an EMBL/GenBank/DDBJ whole genome shotgun (WGS) entry which is preliminary data.</text>
</comment>
<sequence length="162" mass="17895">MRVRQNSSAFLPFSALSGQPLARRPRRLSSRGALAVCSDPMTCFGTPQGVCCAARSGSSIPRQLHAPGVFRSRCQRSGCICARAPLRHWLDLSSVRAYGDAVRRWPVRSMLQFTALSATLNLSQDVQESGILQDLFMGRERGSLLSILPRRHIGHAPHTRQK</sequence>
<accession>A0AAV7RSB0</accession>
<name>A0AAV7RSB0_PLEWA</name>
<evidence type="ECO:0000313" key="1">
    <source>
        <dbReference type="EMBL" id="KAJ1153783.1"/>
    </source>
</evidence>
<protein>
    <submittedName>
        <fullName evidence="1">Uncharacterized protein</fullName>
    </submittedName>
</protein>
<evidence type="ECO:0000313" key="2">
    <source>
        <dbReference type="Proteomes" id="UP001066276"/>
    </source>
</evidence>
<gene>
    <name evidence="1" type="ORF">NDU88_006541</name>
</gene>
<proteinExistence type="predicted"/>
<dbReference type="EMBL" id="JANPWB010000009">
    <property type="protein sequence ID" value="KAJ1153783.1"/>
    <property type="molecule type" value="Genomic_DNA"/>
</dbReference>
<dbReference type="AlphaFoldDB" id="A0AAV7RSB0"/>
<dbReference type="Proteomes" id="UP001066276">
    <property type="component" value="Chromosome 5"/>
</dbReference>
<reference evidence="1" key="1">
    <citation type="journal article" date="2022" name="bioRxiv">
        <title>Sequencing and chromosome-scale assembly of the giantPleurodeles waltlgenome.</title>
        <authorList>
            <person name="Brown T."/>
            <person name="Elewa A."/>
            <person name="Iarovenko S."/>
            <person name="Subramanian E."/>
            <person name="Araus A.J."/>
            <person name="Petzold A."/>
            <person name="Susuki M."/>
            <person name="Suzuki K.-i.T."/>
            <person name="Hayashi T."/>
            <person name="Toyoda A."/>
            <person name="Oliveira C."/>
            <person name="Osipova E."/>
            <person name="Leigh N.D."/>
            <person name="Simon A."/>
            <person name="Yun M.H."/>
        </authorList>
    </citation>
    <scope>NUCLEOTIDE SEQUENCE</scope>
    <source>
        <strain evidence="1">20211129_DDA</strain>
        <tissue evidence="1">Liver</tissue>
    </source>
</reference>